<keyword evidence="11" id="KW-1185">Reference proteome</keyword>
<evidence type="ECO:0000256" key="1">
    <source>
        <dbReference type="ARBA" id="ARBA00004496"/>
    </source>
</evidence>
<reference evidence="10 11" key="1">
    <citation type="journal article" date="2022" name="DNA Res.">
        <title>Genome analysis of five recently described species of the CUG-Ser clade uncovers Candida theae as a new hybrid lineage with pathogenic potential in the Candida parapsilosis species complex.</title>
        <authorList>
            <person name="Mixao V."/>
            <person name="Del Olmo V."/>
            <person name="Hegedusova E."/>
            <person name="Saus E."/>
            <person name="Pryszcz L."/>
            <person name="Cillingova A."/>
            <person name="Nosek J."/>
            <person name="Gabaldon T."/>
        </authorList>
    </citation>
    <scope>NUCLEOTIDE SEQUENCE [LARGE SCALE GENOMIC DNA]</scope>
    <source>
        <strain evidence="10 11">CBS 12239</strain>
    </source>
</reference>
<proteinExistence type="inferred from homology"/>
<dbReference type="AlphaFoldDB" id="A0AAD5BHK8"/>
<evidence type="ECO:0000256" key="9">
    <source>
        <dbReference type="SAM" id="MobiDB-lite"/>
    </source>
</evidence>
<dbReference type="GO" id="GO:0008312">
    <property type="term" value="F:7S RNA binding"/>
    <property type="evidence" value="ECO:0007669"/>
    <property type="project" value="InterPro"/>
</dbReference>
<keyword evidence="5" id="KW-0733">Signal recognition particle</keyword>
<comment type="similarity">
    <text evidence="2">Belongs to the SRP19 family.</text>
</comment>
<feature type="compositionally biased region" description="Low complexity" evidence="9">
    <location>
        <begin position="64"/>
        <end position="76"/>
    </location>
</feature>
<evidence type="ECO:0000256" key="2">
    <source>
        <dbReference type="ARBA" id="ARBA00008910"/>
    </source>
</evidence>
<evidence type="ECO:0000256" key="8">
    <source>
        <dbReference type="ARBA" id="ARBA00068261"/>
    </source>
</evidence>
<evidence type="ECO:0000256" key="7">
    <source>
        <dbReference type="ARBA" id="ARBA00060225"/>
    </source>
</evidence>
<comment type="function">
    <text evidence="7">Signal-recognition-particle assembly has a crucial role in targeting secretory proteins to the rough endoplasmic reticulum membrane. It must be involved intimately in the translocation of a wide variety of protein substrates.</text>
</comment>
<dbReference type="FunFam" id="3.30.56.30:FF:000003">
    <property type="entry name" value="Signal recognition particle SEC65 subunit"/>
    <property type="match status" value="1"/>
</dbReference>
<sequence length="283" mass="32076">MSRRPVLEEVDDDEIDNLDMDIAEFDPNLKTPVAPKRPEPTIVRSQDQNQEPPLFPQTPFGNVAPPSAQQQSQQPSTRSNILDPENFTPEQKAQFEKFQIIYPCYFDINRSHKEGRRVSIDRAVENPLAITICDACRALQIPALLELDKTHPQDFGNSGRVRVLLKDFKNDNKPIDPKLATKRSLYNKIADYLADHPTSLDSVGAKSGIAIPPDFQRDFKVEEIPKVKGFRMNTIVPIHSNFTMKHPMTKSIYDVEPETNANAIQNKPNVPKAPKKKIMKIRG</sequence>
<evidence type="ECO:0000256" key="5">
    <source>
        <dbReference type="ARBA" id="ARBA00023135"/>
    </source>
</evidence>
<evidence type="ECO:0000313" key="11">
    <source>
        <dbReference type="Proteomes" id="UP001204833"/>
    </source>
</evidence>
<feature type="region of interest" description="Disordered" evidence="9">
    <location>
        <begin position="25"/>
        <end position="85"/>
    </location>
</feature>
<evidence type="ECO:0000256" key="6">
    <source>
        <dbReference type="ARBA" id="ARBA00023274"/>
    </source>
</evidence>
<dbReference type="PANTHER" id="PTHR17453:SF0">
    <property type="entry name" value="SIGNAL RECOGNITION PARTICLE 19 KDA PROTEIN"/>
    <property type="match status" value="1"/>
</dbReference>
<dbReference type="GO" id="GO:0005786">
    <property type="term" value="C:signal recognition particle, endoplasmic reticulum targeting"/>
    <property type="evidence" value="ECO:0007669"/>
    <property type="project" value="UniProtKB-KW"/>
</dbReference>
<name>A0AAD5BHK8_9ASCO</name>
<dbReference type="Proteomes" id="UP001204833">
    <property type="component" value="Unassembled WGS sequence"/>
</dbReference>
<keyword evidence="3" id="KW-0963">Cytoplasm</keyword>
<comment type="subcellular location">
    <subcellularLocation>
        <location evidence="1">Cytoplasm</location>
    </subcellularLocation>
</comment>
<evidence type="ECO:0000256" key="4">
    <source>
        <dbReference type="ARBA" id="ARBA00022884"/>
    </source>
</evidence>
<dbReference type="EMBL" id="JAIHNG010000050">
    <property type="protein sequence ID" value="KAI5963906.1"/>
    <property type="molecule type" value="Genomic_DNA"/>
</dbReference>
<dbReference type="SUPFAM" id="SSF69695">
    <property type="entry name" value="SRP19"/>
    <property type="match status" value="1"/>
</dbReference>
<organism evidence="10 11">
    <name type="scientific">Candida theae</name>
    <dbReference type="NCBI Taxonomy" id="1198502"/>
    <lineage>
        <taxon>Eukaryota</taxon>
        <taxon>Fungi</taxon>
        <taxon>Dikarya</taxon>
        <taxon>Ascomycota</taxon>
        <taxon>Saccharomycotina</taxon>
        <taxon>Pichiomycetes</taxon>
        <taxon>Debaryomycetaceae</taxon>
        <taxon>Candida/Lodderomyces clade</taxon>
        <taxon>Candida</taxon>
    </lineage>
</organism>
<dbReference type="GeneID" id="76149241"/>
<keyword evidence="4" id="KW-0694">RNA-binding</keyword>
<accession>A0AAD5BHK8</accession>
<dbReference type="GO" id="GO:0006617">
    <property type="term" value="P:SRP-dependent cotranslational protein targeting to membrane, signal sequence recognition"/>
    <property type="evidence" value="ECO:0007669"/>
    <property type="project" value="TreeGrafter"/>
</dbReference>
<evidence type="ECO:0000256" key="3">
    <source>
        <dbReference type="ARBA" id="ARBA00022490"/>
    </source>
</evidence>
<dbReference type="Gene3D" id="3.30.56.30">
    <property type="entry name" value="Signal recognition particle, SRP19-like subunit"/>
    <property type="match status" value="1"/>
</dbReference>
<protein>
    <recommendedName>
        <fullName evidence="8">Signal recognition particle SEC65 subunit</fullName>
    </recommendedName>
</protein>
<comment type="caution">
    <text evidence="10">The sequence shown here is derived from an EMBL/GenBank/DDBJ whole genome shotgun (WGS) entry which is preliminary data.</text>
</comment>
<dbReference type="InterPro" id="IPR002778">
    <property type="entry name" value="Signal_recog_particle_SRP19"/>
</dbReference>
<dbReference type="Pfam" id="PF01922">
    <property type="entry name" value="SRP19"/>
    <property type="match status" value="1"/>
</dbReference>
<keyword evidence="6" id="KW-0687">Ribonucleoprotein</keyword>
<dbReference type="InterPro" id="IPR036521">
    <property type="entry name" value="SRP19-like_sf"/>
</dbReference>
<dbReference type="RefSeq" id="XP_051610327.1">
    <property type="nucleotide sequence ID" value="XM_051750361.1"/>
</dbReference>
<evidence type="ECO:0000313" key="10">
    <source>
        <dbReference type="EMBL" id="KAI5963906.1"/>
    </source>
</evidence>
<dbReference type="PANTHER" id="PTHR17453">
    <property type="entry name" value="SIGNAL RECOGNITION PARTICLE 19 KD PROTEIN"/>
    <property type="match status" value="1"/>
</dbReference>
<gene>
    <name evidence="10" type="ORF">KGF57_001182</name>
</gene>